<protein>
    <submittedName>
        <fullName evidence="1">Uncharacterized protein</fullName>
    </submittedName>
</protein>
<comment type="caution">
    <text evidence="1">The sequence shown here is derived from an EMBL/GenBank/DDBJ whole genome shotgun (WGS) entry which is preliminary data.</text>
</comment>
<name>A0A4Y9SDD9_9BURK</name>
<accession>A0A4Y9SDD9</accession>
<sequence length="89" mass="9637">MSFNNIQPAEGPFIIGAGPVRLAMWYPNGEDHGAQWIMANPIGPGALEVSHFTKERRVRPQNGVEIVYSVTVTNVGEDTLFNIQGGGNV</sequence>
<evidence type="ECO:0000313" key="2">
    <source>
        <dbReference type="Proteomes" id="UP000298438"/>
    </source>
</evidence>
<proteinExistence type="predicted"/>
<evidence type="ECO:0000313" key="1">
    <source>
        <dbReference type="EMBL" id="TFW20390.1"/>
    </source>
</evidence>
<dbReference type="RefSeq" id="WP_135207167.1">
    <property type="nucleotide sequence ID" value="NZ_SPVF01000132.1"/>
</dbReference>
<organism evidence="1 2">
    <name type="scientific">Zemynaea arenosa</name>
    <dbReference type="NCBI Taxonomy" id="2561931"/>
    <lineage>
        <taxon>Bacteria</taxon>
        <taxon>Pseudomonadati</taxon>
        <taxon>Pseudomonadota</taxon>
        <taxon>Betaproteobacteria</taxon>
        <taxon>Burkholderiales</taxon>
        <taxon>Oxalobacteraceae</taxon>
        <taxon>Telluria group</taxon>
        <taxon>Zemynaea</taxon>
    </lineage>
</organism>
<dbReference type="Proteomes" id="UP000298438">
    <property type="component" value="Unassembled WGS sequence"/>
</dbReference>
<dbReference type="AlphaFoldDB" id="A0A4Y9SDD9"/>
<reference evidence="1 2" key="1">
    <citation type="submission" date="2019-03" db="EMBL/GenBank/DDBJ databases">
        <title>Draft Genome Sequence of Massilia arenosa sp. nov., a Novel Massilia Species Isolated from a Sandy-loam Maize Soil.</title>
        <authorList>
            <person name="Raths R."/>
            <person name="Peta V."/>
            <person name="Bucking H."/>
        </authorList>
    </citation>
    <scope>NUCLEOTIDE SEQUENCE [LARGE SCALE GENOMIC DNA]</scope>
    <source>
        <strain evidence="1 2">MC02</strain>
    </source>
</reference>
<keyword evidence="2" id="KW-1185">Reference proteome</keyword>
<dbReference type="OrthoDB" id="9155873at2"/>
<dbReference type="EMBL" id="SPVF01000132">
    <property type="protein sequence ID" value="TFW20390.1"/>
    <property type="molecule type" value="Genomic_DNA"/>
</dbReference>
<gene>
    <name evidence="1" type="ORF">E4L96_10490</name>
</gene>